<gene>
    <name evidence="1" type="ORF">M514_00456</name>
</gene>
<proteinExistence type="predicted"/>
<organism evidence="1">
    <name type="scientific">Trichuris suis</name>
    <name type="common">pig whipworm</name>
    <dbReference type="NCBI Taxonomy" id="68888"/>
    <lineage>
        <taxon>Eukaryota</taxon>
        <taxon>Metazoa</taxon>
        <taxon>Ecdysozoa</taxon>
        <taxon>Nematoda</taxon>
        <taxon>Enoplea</taxon>
        <taxon>Dorylaimia</taxon>
        <taxon>Trichinellida</taxon>
        <taxon>Trichuridae</taxon>
        <taxon>Trichuris</taxon>
    </lineage>
</organism>
<reference evidence="1" key="1">
    <citation type="journal article" date="2014" name="Nat. Genet.">
        <title>Genome and transcriptome of the porcine whipworm Trichuris suis.</title>
        <authorList>
            <person name="Jex A.R."/>
            <person name="Nejsum P."/>
            <person name="Schwarz E.M."/>
            <person name="Hu L."/>
            <person name="Young N.D."/>
            <person name="Hall R.S."/>
            <person name="Korhonen P.K."/>
            <person name="Liao S."/>
            <person name="Thamsborg S."/>
            <person name="Xia J."/>
            <person name="Xu P."/>
            <person name="Wang S."/>
            <person name="Scheerlinck J.P."/>
            <person name="Hofmann A."/>
            <person name="Sternberg P.W."/>
            <person name="Wang J."/>
            <person name="Gasser R.B."/>
        </authorList>
    </citation>
    <scope>NUCLEOTIDE SEQUENCE [LARGE SCALE GENOMIC DNA]</scope>
    <source>
        <strain evidence="1">DCEP-RM93F</strain>
    </source>
</reference>
<protein>
    <submittedName>
        <fullName evidence="1">Uncharacterized protein</fullName>
    </submittedName>
</protein>
<name>A0A085NRE6_9BILA</name>
<dbReference type="EMBL" id="KL367479">
    <property type="protein sequence ID" value="KFD72042.1"/>
    <property type="molecule type" value="Genomic_DNA"/>
</dbReference>
<evidence type="ECO:0000313" key="1">
    <source>
        <dbReference type="EMBL" id="KFD72042.1"/>
    </source>
</evidence>
<dbReference type="Proteomes" id="UP000030758">
    <property type="component" value="Unassembled WGS sequence"/>
</dbReference>
<sequence length="122" mass="13920">MTNRSEETDPYKVADCDDICIDYTSQQTTNDTLDREVLSPTTAQTYSGDTYRAKRRPFDRTNDAALAKPCHPGWPCEKRHCATPAICKLPLARKDLIRSENLKTLDNNMGMFKSPIREHVKN</sequence>
<dbReference type="AlphaFoldDB" id="A0A085NRE6"/>
<accession>A0A085NRE6</accession>